<geneLocation type="mitochondrion" evidence="1"/>
<keyword evidence="1" id="KW-0496">Mitochondrion</keyword>
<dbReference type="EMBL" id="MW538937">
    <property type="protein sequence ID" value="UBU98559.1"/>
    <property type="molecule type" value="Genomic_DNA"/>
</dbReference>
<dbReference type="AlphaFoldDB" id="A0A8K1I8C7"/>
<evidence type="ECO:0000313" key="1">
    <source>
        <dbReference type="EMBL" id="UBU98559.1"/>
    </source>
</evidence>
<reference evidence="1" key="1">
    <citation type="submission" date="2021-01" db="EMBL/GenBank/DDBJ databases">
        <authorList>
            <person name="Sun H.-H."/>
            <person name="Zhang S."/>
            <person name="Zhang Y.-J."/>
        </authorList>
    </citation>
    <scope>NUCLEOTIDE SEQUENCE</scope>
    <source>
        <strain evidence="1">CMM1</strain>
    </source>
</reference>
<accession>A0A8K1I8C7</accession>
<dbReference type="GeneID" id="68665219"/>
<protein>
    <submittedName>
        <fullName evidence="1">Uncharacterized protein</fullName>
    </submittedName>
</protein>
<gene>
    <name evidence="1" type="primary">orf230</name>
</gene>
<proteinExistence type="predicted"/>
<sequence>MGESEKLHPSLSSPLFTTTRVVVKSGEAKPREGTLFNNLFTLLLLKPIQICIGRCRKKVSFSIVFFIYRHIYNENLLRWRWGAERPHLGASPPTGGDAPQHWVYVENRYRIPDFVVGKLMDNDENNDTQHVLFGEVKRAGANIYAALEQLSGSIQLEPIEECFTCFAVLLIGVKIAFYKYNKMISIQAEFSEVLGDRPGDPNLLSPGLRPTRTTLSQFLLREVFFWFYKK</sequence>
<dbReference type="RefSeq" id="YP_010218722.1">
    <property type="nucleotide sequence ID" value="NC_058917.1"/>
</dbReference>
<name>A0A8K1I8C7_9PEZI</name>
<organism evidence="1">
    <name type="scientific">Morchella brunnea</name>
    <dbReference type="NCBI Taxonomy" id="1174671"/>
    <lineage>
        <taxon>Eukaryota</taxon>
        <taxon>Fungi</taxon>
        <taxon>Dikarya</taxon>
        <taxon>Ascomycota</taxon>
        <taxon>Pezizomycotina</taxon>
        <taxon>Pezizomycetes</taxon>
        <taxon>Pezizales</taxon>
        <taxon>Morchellaceae</taxon>
        <taxon>Morchella</taxon>
    </lineage>
</organism>